<keyword evidence="1" id="KW-1133">Transmembrane helix</keyword>
<reference evidence="2 3" key="1">
    <citation type="journal article" date="2012" name="Genome Biol. Evol.">
        <title>Nucleomorph genome sequence of the cryptophyte alga Chroomonas mesostigmatica CCMP1168 reveals lineage-specific gene loss and genome complexity.</title>
        <authorList>
            <person name="Moore C.E."/>
            <person name="Curtis B."/>
            <person name="Mills T."/>
            <person name="Tanifuji G."/>
            <person name="Archibald J.M."/>
        </authorList>
    </citation>
    <scope>NUCLEOTIDE SEQUENCE [LARGE SCALE GENOMIC DNA]</scope>
    <source>
        <strain evidence="2 3">CCMP1168</strain>
    </source>
</reference>
<dbReference type="Proteomes" id="UP000243348">
    <property type="component" value="Nucleomorph 1"/>
</dbReference>
<evidence type="ECO:0000313" key="2">
    <source>
        <dbReference type="EMBL" id="AFP65279.1"/>
    </source>
</evidence>
<geneLocation type="nucleomorph" evidence="2"/>
<keyword evidence="2" id="KW-0542">Nucleomorph</keyword>
<feature type="transmembrane region" description="Helical" evidence="1">
    <location>
        <begin position="144"/>
        <end position="166"/>
    </location>
</feature>
<evidence type="ECO:0000313" key="3">
    <source>
        <dbReference type="Proteomes" id="UP000243348"/>
    </source>
</evidence>
<gene>
    <name evidence="2" type="ORF">CMESO_80</name>
</gene>
<dbReference type="AlphaFoldDB" id="J7G2N0"/>
<protein>
    <submittedName>
        <fullName evidence="2">Uncharacterized protein</fullName>
    </submittedName>
</protein>
<accession>J7G2N0</accession>
<keyword evidence="1" id="KW-0812">Transmembrane</keyword>
<name>J7G2N0_9CRYP</name>
<keyword evidence="1" id="KW-0472">Membrane</keyword>
<sequence length="208" mass="25684">MQKKNIDKINIEDQPSPNFFIKKIFKKIFFYPKIWKKNFFGISISLLLKKIFFFKFFNDFEKTKKNFYLLILSIFLKLLKKNLKIFSILFLKNQEESLYSRAIVIVLNYVFDEKFQFLLSTSYFRNDLRFSTINRKFSLKRERFLDFILIKIFFSEILFSSFSMFIQSRKYYFKKGIFPKIKSKLKYFKKIYNSNIFLFRLNPDNHFF</sequence>
<proteinExistence type="predicted"/>
<evidence type="ECO:0000256" key="1">
    <source>
        <dbReference type="SAM" id="Phobius"/>
    </source>
</evidence>
<dbReference type="EMBL" id="CP003680">
    <property type="protein sequence ID" value="AFP65279.1"/>
    <property type="molecule type" value="Genomic_DNA"/>
</dbReference>
<organism evidence="2 3">
    <name type="scientific">Chroomonas mesostigmatica CCMP1168</name>
    <dbReference type="NCBI Taxonomy" id="1195612"/>
    <lineage>
        <taxon>Eukaryota</taxon>
        <taxon>Cryptophyceae</taxon>
        <taxon>Pyrenomonadales</taxon>
        <taxon>Chroomonadaceae</taxon>
        <taxon>Chroomonas</taxon>
    </lineage>
</organism>